<evidence type="ECO:0000313" key="1">
    <source>
        <dbReference type="EMBL" id="QPG69120.1"/>
    </source>
</evidence>
<organism evidence="2">
    <name type="scientific">Mycolicibacterium mucogenicum DSM 44124</name>
    <dbReference type="NCBI Taxonomy" id="1226753"/>
    <lineage>
        <taxon>Bacteria</taxon>
        <taxon>Bacillati</taxon>
        <taxon>Actinomycetota</taxon>
        <taxon>Actinomycetes</taxon>
        <taxon>Mycobacteriales</taxon>
        <taxon>Mycobacteriaceae</taxon>
        <taxon>Mycolicibacterium</taxon>
    </lineage>
</organism>
<sequence length="136" mass="14907">MITVRQIADQLDALHTERLDAAKAAILGAALAGMECTDLLRPEQWPAPGWFSNLTGGHLVFTNVRGVYVGLDPAASIVYKVECPIGTWWETTYSADHIEDQPLKSQTTLERAQLRCEQHRRLHARSKATAVPASGG</sequence>
<keyword evidence="3" id="KW-1185">Reference proteome</keyword>
<dbReference type="Proteomes" id="UP000309231">
    <property type="component" value="Chromosome"/>
</dbReference>
<name>A0A8H2JI62_MYCMU</name>
<reference evidence="2" key="1">
    <citation type="submission" date="2018-01" db="EMBL/GenBank/DDBJ databases">
        <title>Comparative genomics of Mycobacterium mucogenicum and Mycobacterium neoaurum clade members emphasizing tRNA and non-coding RNA.</title>
        <authorList>
            <person name="Behra P.R.K."/>
            <person name="Pettersson B.M.F."/>
            <person name="Das S."/>
            <person name="Dasgupta S."/>
            <person name="Kirsebom L.A."/>
        </authorList>
    </citation>
    <scope>NUCLEOTIDE SEQUENCE</scope>
    <source>
        <strain evidence="2">DSM 44124</strain>
    </source>
</reference>
<dbReference type="EMBL" id="CP062008">
    <property type="protein sequence ID" value="QPG69120.1"/>
    <property type="molecule type" value="Genomic_DNA"/>
</dbReference>
<dbReference type="KEGG" id="mmuc:C1S78_027665"/>
<reference evidence="1 3" key="2">
    <citation type="journal article" date="2019" name="BMC Evol. Biol.">
        <title>Comparative genomics of Mycobacterium mucogenicum and Mycobacterium neoaurum clade members emphasizing tRNA and non-coding RNA.</title>
        <authorList>
            <person name="Behra P.R.K."/>
            <person name="Pettersson B.M.F."/>
            <person name="Das S."/>
            <person name="Dasgupta S."/>
            <person name="Kirsebom L.A."/>
        </authorList>
    </citation>
    <scope>NUCLEOTIDE SEQUENCE [LARGE SCALE GENOMIC DNA]</scope>
    <source>
        <strain evidence="1 3">DSM 44124</strain>
    </source>
</reference>
<evidence type="ECO:0000313" key="2">
    <source>
        <dbReference type="EMBL" id="TLH55640.1"/>
    </source>
</evidence>
<accession>A0A8H2JI62</accession>
<protein>
    <submittedName>
        <fullName evidence="2">Uncharacterized protein</fullName>
    </submittedName>
</protein>
<proteinExistence type="predicted"/>
<evidence type="ECO:0000313" key="3">
    <source>
        <dbReference type="Proteomes" id="UP000309231"/>
    </source>
</evidence>
<reference evidence="1 3" key="3">
    <citation type="journal article" date="2019" name="Sci. Rep.">
        <title>Insight into the biology of Mycobacterium mucogenicum and Mycobacterium neoaurum clade members.</title>
        <authorList>
            <person name="Behra P.R.K."/>
            <person name="Pettersson B.M.F."/>
            <person name="Ramesh M."/>
            <person name="Dasgupta S."/>
            <person name="Kirsebom L.A."/>
        </authorList>
    </citation>
    <scope>NUCLEOTIDE SEQUENCE [LARGE SCALE GENOMIC DNA]</scope>
    <source>
        <strain evidence="1 3">DSM 44124</strain>
    </source>
</reference>
<dbReference type="AlphaFoldDB" id="A0A8H2JI62"/>
<dbReference type="EMBL" id="POTL01000001">
    <property type="protein sequence ID" value="TLH55640.1"/>
    <property type="molecule type" value="Genomic_DNA"/>
</dbReference>
<dbReference type="RefSeq" id="WP_053855099.1">
    <property type="nucleotide sequence ID" value="NZ_ANBS01000055.1"/>
</dbReference>
<dbReference type="GeneID" id="76728741"/>
<gene>
    <name evidence="1" type="ORF">C1S78_027665</name>
    <name evidence="2" type="ORF">C1S78_27600</name>
</gene>